<feature type="coiled-coil region" evidence="1">
    <location>
        <begin position="286"/>
        <end position="313"/>
    </location>
</feature>
<proteinExistence type="predicted"/>
<evidence type="ECO:0000313" key="3">
    <source>
        <dbReference type="EMBL" id="CAA7022337.1"/>
    </source>
</evidence>
<dbReference type="PANTHER" id="PTHR33018">
    <property type="entry name" value="OS10G0338966 PROTEIN-RELATED"/>
    <property type="match status" value="1"/>
</dbReference>
<dbReference type="PANTHER" id="PTHR33018:SF31">
    <property type="entry name" value="TRANSPOSASE, PTTA_EN_SPM, PLANT"/>
    <property type="match status" value="1"/>
</dbReference>
<organism evidence="3 4">
    <name type="scientific">Microthlaspi erraticum</name>
    <dbReference type="NCBI Taxonomy" id="1685480"/>
    <lineage>
        <taxon>Eukaryota</taxon>
        <taxon>Viridiplantae</taxon>
        <taxon>Streptophyta</taxon>
        <taxon>Embryophyta</taxon>
        <taxon>Tracheophyta</taxon>
        <taxon>Spermatophyta</taxon>
        <taxon>Magnoliopsida</taxon>
        <taxon>eudicotyledons</taxon>
        <taxon>Gunneridae</taxon>
        <taxon>Pentapetalae</taxon>
        <taxon>rosids</taxon>
        <taxon>malvids</taxon>
        <taxon>Brassicales</taxon>
        <taxon>Brassicaceae</taxon>
        <taxon>Coluteocarpeae</taxon>
        <taxon>Microthlaspi</taxon>
    </lineage>
</organism>
<evidence type="ECO:0000256" key="2">
    <source>
        <dbReference type="SAM" id="MobiDB-lite"/>
    </source>
</evidence>
<dbReference type="InterPro" id="IPR004252">
    <property type="entry name" value="Probable_transposase_24"/>
</dbReference>
<dbReference type="EMBL" id="CACVBM020000677">
    <property type="protein sequence ID" value="CAA7022337.1"/>
    <property type="molecule type" value="Genomic_DNA"/>
</dbReference>
<dbReference type="OrthoDB" id="1111607at2759"/>
<accession>A0A6D2I3T1</accession>
<name>A0A6D2I3T1_9BRAS</name>
<evidence type="ECO:0000313" key="4">
    <source>
        <dbReference type="Proteomes" id="UP000467841"/>
    </source>
</evidence>
<evidence type="ECO:0000256" key="1">
    <source>
        <dbReference type="SAM" id="Coils"/>
    </source>
</evidence>
<feature type="compositionally biased region" description="Acidic residues" evidence="2">
    <location>
        <begin position="40"/>
        <end position="50"/>
    </location>
</feature>
<reference evidence="3" key="1">
    <citation type="submission" date="2020-01" db="EMBL/GenBank/DDBJ databases">
        <authorList>
            <person name="Mishra B."/>
        </authorList>
    </citation>
    <scope>NUCLEOTIDE SEQUENCE [LARGE SCALE GENOMIC DNA]</scope>
</reference>
<feature type="compositionally biased region" description="Acidic residues" evidence="2">
    <location>
        <begin position="21"/>
        <end position="33"/>
    </location>
</feature>
<protein>
    <submittedName>
        <fullName evidence="3">Uncharacterized protein</fullName>
    </submittedName>
</protein>
<keyword evidence="1" id="KW-0175">Coiled coil</keyword>
<keyword evidence="4" id="KW-1185">Reference proteome</keyword>
<dbReference type="AlphaFoldDB" id="A0A6D2I3T1"/>
<feature type="region of interest" description="Disordered" evidence="2">
    <location>
        <begin position="1"/>
        <end position="103"/>
    </location>
</feature>
<dbReference type="Proteomes" id="UP000467841">
    <property type="component" value="Unassembled WGS sequence"/>
</dbReference>
<feature type="compositionally biased region" description="Acidic residues" evidence="2">
    <location>
        <begin position="58"/>
        <end position="71"/>
    </location>
</feature>
<sequence length="514" mass="57827">MARTKRGRKTHKKITQVTTEVVEDQPELGDDGPVENQPELGDDGPMEEQTEVGGDGPLADELDREEEEEHEGEIVLSEHDDSAAEPRRKRQRGPTMMKNIAKDPNNKLRVEYTFTARFELDEDYQRKSVLKQLGCLWRSSKSRLVTQILEATNNQQRMNLRPKNVSPMDWRKFVKLKTSQEFKAVSDSYKERRRKQIPHTCSRKGMVRLAEEMKSVSGNPDEVTRLKVWVKSRTRKDGTPVNTNAADKMSILTQLLGPDNPGRMRVLGRNMTKTKLAAFEVKHKCMTEMQEKQFHLLQKVNELQDEITNLKKQRQEPEVGENSAAKSVNKRLQPKCVLVDWAGTNENVAEGRIISSEPDDLVNDTRLGPTDVKVLVDSATVPDAFLWRPATWHACKVVFENRGEVGTGHKFPFDNSVSTDQALGGKSVGTGSRSVEKSFRFDATGSKSAARVSKSASQKSPETNPGAEVIKENQKCKLMDIGGRKLVVAEGRVHSINPYQMVHFVRLGSDAARV</sequence>
<comment type="caution">
    <text evidence="3">The sequence shown here is derived from an EMBL/GenBank/DDBJ whole genome shotgun (WGS) entry which is preliminary data.</text>
</comment>
<feature type="compositionally biased region" description="Basic and acidic residues" evidence="2">
    <location>
        <begin position="72"/>
        <end position="86"/>
    </location>
</feature>
<gene>
    <name evidence="3" type="ORF">MERR_LOCUS9572</name>
</gene>
<feature type="compositionally biased region" description="Basic residues" evidence="2">
    <location>
        <begin position="1"/>
        <end position="14"/>
    </location>
</feature>
<dbReference type="Pfam" id="PF03004">
    <property type="entry name" value="Transposase_24"/>
    <property type="match status" value="1"/>
</dbReference>